<organism evidence="2 3">
    <name type="scientific">Rhodoblastus acidophilus</name>
    <name type="common">Rhodopseudomonas acidophila</name>
    <dbReference type="NCBI Taxonomy" id="1074"/>
    <lineage>
        <taxon>Bacteria</taxon>
        <taxon>Pseudomonadati</taxon>
        <taxon>Pseudomonadota</taxon>
        <taxon>Alphaproteobacteria</taxon>
        <taxon>Hyphomicrobiales</taxon>
        <taxon>Rhodoblastaceae</taxon>
        <taxon>Rhodoblastus</taxon>
    </lineage>
</organism>
<evidence type="ECO:0000313" key="3">
    <source>
        <dbReference type="Proteomes" id="UP000439113"/>
    </source>
</evidence>
<evidence type="ECO:0000313" key="2">
    <source>
        <dbReference type="EMBL" id="MTV32603.1"/>
    </source>
</evidence>
<sequence>MRWFLAIALFVFACEAHADCVISPVEFFPDRNDHVSAQVRTDPESFCVSSFREGPGYHFTSVSVALPPKHGVIATLGENRFAYHALPNDRGRDSYEIRACADVGKRHGCSRLTYLVTVD</sequence>
<gene>
    <name evidence="2" type="ORF">GJ654_16575</name>
</gene>
<keyword evidence="1" id="KW-0732">Signal</keyword>
<name>A0A6N8DTT8_RHOAC</name>
<reference evidence="2 3" key="1">
    <citation type="submission" date="2019-11" db="EMBL/GenBank/DDBJ databases">
        <title>Whole-genome sequence of a Rhodoblastus acidophilus DSM 142.</title>
        <authorList>
            <person name="Kyndt J.A."/>
            <person name="Meyer T.E."/>
        </authorList>
    </citation>
    <scope>NUCLEOTIDE SEQUENCE [LARGE SCALE GENOMIC DNA]</scope>
    <source>
        <strain evidence="2 3">DSM 142</strain>
    </source>
</reference>
<dbReference type="AlphaFoldDB" id="A0A6N8DTT8"/>
<feature type="chain" id="PRO_5026956638" evidence="1">
    <location>
        <begin position="19"/>
        <end position="119"/>
    </location>
</feature>
<comment type="caution">
    <text evidence="2">The sequence shown here is derived from an EMBL/GenBank/DDBJ whole genome shotgun (WGS) entry which is preliminary data.</text>
</comment>
<dbReference type="OrthoDB" id="8455779at2"/>
<dbReference type="EMBL" id="WNKS01000019">
    <property type="protein sequence ID" value="MTV32603.1"/>
    <property type="molecule type" value="Genomic_DNA"/>
</dbReference>
<protein>
    <submittedName>
        <fullName evidence="2">Uncharacterized protein</fullName>
    </submittedName>
</protein>
<feature type="signal peptide" evidence="1">
    <location>
        <begin position="1"/>
        <end position="18"/>
    </location>
</feature>
<proteinExistence type="predicted"/>
<evidence type="ECO:0000256" key="1">
    <source>
        <dbReference type="SAM" id="SignalP"/>
    </source>
</evidence>
<accession>A0A6N8DTT8</accession>
<dbReference type="Proteomes" id="UP000439113">
    <property type="component" value="Unassembled WGS sequence"/>
</dbReference>
<dbReference type="RefSeq" id="WP_155447293.1">
    <property type="nucleotide sequence ID" value="NZ_JAOQNR010000018.1"/>
</dbReference>